<dbReference type="PANTHER" id="PTHR42885">
    <property type="entry name" value="HISTIDINOL-PHOSPHATE AMINOTRANSFERASE-RELATED"/>
    <property type="match status" value="1"/>
</dbReference>
<sequence>MKNFARKCVKDLEAYKVEAPQYDIILNANENPWDFPEALKKELCDEIMKAPLNRYPEACFPELLAELSNYTGVPADQIICGSGSDELIAMINQSFMNPGDTAVTHTPSFAMYQIWTAIADGQFVGVPDKDGHIPDVEGMISAAKVNDAKLIYLCNPNNPTGYLFPRYDIVQILEETNALVILDEAYMEFKGSTHVDLIENYPNLLVLRTLSKAFGMAGIRCGYCLGNKALIDVMYKVKSPYNLNVLTQKAAVIALKNREKLLDRLKTLNAERHKMYKALRDMPLDSLYPTASNFIYFETGKGEAIYEAMKENGILIKFFKGNEAMPASIRLSIGTPEENRKVLEILKKVL</sequence>
<feature type="modified residue" description="N6-(pyridoxal phosphate)lysine" evidence="9">
    <location>
        <position position="212"/>
    </location>
</feature>
<evidence type="ECO:0000256" key="3">
    <source>
        <dbReference type="ARBA" id="ARBA00011738"/>
    </source>
</evidence>
<dbReference type="Gene3D" id="3.90.1150.10">
    <property type="entry name" value="Aspartate Aminotransferase, domain 1"/>
    <property type="match status" value="1"/>
</dbReference>
<dbReference type="GO" id="GO:0004400">
    <property type="term" value="F:histidinol-phosphate transaminase activity"/>
    <property type="evidence" value="ECO:0007669"/>
    <property type="project" value="UniProtKB-UniRule"/>
</dbReference>
<dbReference type="SUPFAM" id="SSF53383">
    <property type="entry name" value="PLP-dependent transferases"/>
    <property type="match status" value="1"/>
</dbReference>
<evidence type="ECO:0000256" key="8">
    <source>
        <dbReference type="ARBA" id="ARBA00023102"/>
    </source>
</evidence>
<name>A0A1I5N446_9FIRM</name>
<evidence type="ECO:0000256" key="5">
    <source>
        <dbReference type="ARBA" id="ARBA00022605"/>
    </source>
</evidence>
<dbReference type="InterPro" id="IPR015421">
    <property type="entry name" value="PyrdxlP-dep_Trfase_major"/>
</dbReference>
<dbReference type="EC" id="2.6.1.9" evidence="9"/>
<dbReference type="InterPro" id="IPR001917">
    <property type="entry name" value="Aminotrans_II_pyridoxalP_BS"/>
</dbReference>
<evidence type="ECO:0000256" key="7">
    <source>
        <dbReference type="ARBA" id="ARBA00022898"/>
    </source>
</evidence>
<keyword evidence="7 9" id="KW-0663">Pyridoxal phosphate</keyword>
<comment type="similarity">
    <text evidence="2 9">Belongs to the class-II pyridoxal-phosphate-dependent aminotransferase family. Histidinol-phosphate aminotransferase subfamily.</text>
</comment>
<dbReference type="GO" id="GO:0030170">
    <property type="term" value="F:pyridoxal phosphate binding"/>
    <property type="evidence" value="ECO:0007669"/>
    <property type="project" value="InterPro"/>
</dbReference>
<comment type="subunit">
    <text evidence="3 9">Homodimer.</text>
</comment>
<dbReference type="InterPro" id="IPR015424">
    <property type="entry name" value="PyrdxlP-dep_Trfase"/>
</dbReference>
<dbReference type="UniPathway" id="UPA00031">
    <property type="reaction ID" value="UER00012"/>
</dbReference>
<evidence type="ECO:0000256" key="1">
    <source>
        <dbReference type="ARBA" id="ARBA00001933"/>
    </source>
</evidence>
<evidence type="ECO:0000313" key="11">
    <source>
        <dbReference type="EMBL" id="NZA37991.1"/>
    </source>
</evidence>
<dbReference type="HAMAP" id="MF_01023">
    <property type="entry name" value="HisC_aminotrans_2"/>
    <property type="match status" value="1"/>
</dbReference>
<dbReference type="PROSITE" id="PS00599">
    <property type="entry name" value="AA_TRANSFER_CLASS_2"/>
    <property type="match status" value="1"/>
</dbReference>
<dbReference type="Proteomes" id="UP000586254">
    <property type="component" value="Unassembled WGS sequence"/>
</dbReference>
<dbReference type="Gene3D" id="3.40.640.10">
    <property type="entry name" value="Type I PLP-dependent aspartate aminotransferase-like (Major domain)"/>
    <property type="match status" value="1"/>
</dbReference>
<evidence type="ECO:0000259" key="10">
    <source>
        <dbReference type="Pfam" id="PF00155"/>
    </source>
</evidence>
<evidence type="ECO:0000256" key="9">
    <source>
        <dbReference type="HAMAP-Rule" id="MF_01023"/>
    </source>
</evidence>
<evidence type="ECO:0000313" key="12">
    <source>
        <dbReference type="Proteomes" id="UP000586254"/>
    </source>
</evidence>
<accession>A0A1I5N446</accession>
<evidence type="ECO:0000256" key="4">
    <source>
        <dbReference type="ARBA" id="ARBA00022576"/>
    </source>
</evidence>
<dbReference type="NCBIfam" id="TIGR01141">
    <property type="entry name" value="hisC"/>
    <property type="match status" value="1"/>
</dbReference>
<dbReference type="GO" id="GO:0000105">
    <property type="term" value="P:L-histidine biosynthetic process"/>
    <property type="evidence" value="ECO:0007669"/>
    <property type="project" value="UniProtKB-UniRule"/>
</dbReference>
<evidence type="ECO:0000256" key="6">
    <source>
        <dbReference type="ARBA" id="ARBA00022679"/>
    </source>
</evidence>
<protein>
    <recommendedName>
        <fullName evidence="9">Histidinol-phosphate aminotransferase</fullName>
        <ecNumber evidence="9">2.6.1.9</ecNumber>
    </recommendedName>
    <alternativeName>
        <fullName evidence="9">Imidazole acetol-phosphate transaminase</fullName>
    </alternativeName>
</protein>
<comment type="caution">
    <text evidence="11">The sequence shown here is derived from an EMBL/GenBank/DDBJ whole genome shotgun (WGS) entry which is preliminary data.</text>
</comment>
<organism evidence="11 12">
    <name type="scientific">Eubacterium callanderi</name>
    <dbReference type="NCBI Taxonomy" id="53442"/>
    <lineage>
        <taxon>Bacteria</taxon>
        <taxon>Bacillati</taxon>
        <taxon>Bacillota</taxon>
        <taxon>Clostridia</taxon>
        <taxon>Eubacteriales</taxon>
        <taxon>Eubacteriaceae</taxon>
        <taxon>Eubacterium</taxon>
    </lineage>
</organism>
<proteinExistence type="inferred from homology"/>
<dbReference type="InterPro" id="IPR004839">
    <property type="entry name" value="Aminotransferase_I/II_large"/>
</dbReference>
<keyword evidence="4 9" id="KW-0032">Aminotransferase</keyword>
<gene>
    <name evidence="9 11" type="primary">hisC</name>
    <name evidence="11" type="ORF">H0N91_07500</name>
</gene>
<comment type="catalytic activity">
    <reaction evidence="9">
        <text>L-histidinol phosphate + 2-oxoglutarate = 3-(imidazol-4-yl)-2-oxopropyl phosphate + L-glutamate</text>
        <dbReference type="Rhea" id="RHEA:23744"/>
        <dbReference type="ChEBI" id="CHEBI:16810"/>
        <dbReference type="ChEBI" id="CHEBI:29985"/>
        <dbReference type="ChEBI" id="CHEBI:57766"/>
        <dbReference type="ChEBI" id="CHEBI:57980"/>
        <dbReference type="EC" id="2.6.1.9"/>
    </reaction>
</comment>
<feature type="domain" description="Aminotransferase class I/classII large" evidence="10">
    <location>
        <begin position="24"/>
        <end position="345"/>
    </location>
</feature>
<keyword evidence="5 9" id="KW-0028">Amino-acid biosynthesis</keyword>
<comment type="cofactor">
    <cofactor evidence="1 9">
        <name>pyridoxal 5'-phosphate</name>
        <dbReference type="ChEBI" id="CHEBI:597326"/>
    </cofactor>
</comment>
<dbReference type="InterPro" id="IPR005861">
    <property type="entry name" value="HisP_aminotrans"/>
</dbReference>
<comment type="pathway">
    <text evidence="9">Amino-acid biosynthesis; L-histidine biosynthesis; L-histidine from 5-phospho-alpha-D-ribose 1-diphosphate: step 7/9.</text>
</comment>
<dbReference type="RefSeq" id="WP_090414050.1">
    <property type="nucleotide sequence ID" value="NZ_CAJKZB010000015.1"/>
</dbReference>
<reference evidence="11 12" key="1">
    <citation type="submission" date="2020-07" db="EMBL/GenBank/DDBJ databases">
        <title>Organ Donor 1.</title>
        <authorList>
            <person name="Marsh A.J."/>
            <person name="Azcarate-Peril M.A."/>
        </authorList>
    </citation>
    <scope>NUCLEOTIDE SEQUENCE [LARGE SCALE GENOMIC DNA]</scope>
    <source>
        <strain evidence="11 12">AMC0717</strain>
    </source>
</reference>
<evidence type="ECO:0000256" key="2">
    <source>
        <dbReference type="ARBA" id="ARBA00007970"/>
    </source>
</evidence>
<keyword evidence="6 9" id="KW-0808">Transferase</keyword>
<dbReference type="CDD" id="cd00609">
    <property type="entry name" value="AAT_like"/>
    <property type="match status" value="1"/>
</dbReference>
<dbReference type="Pfam" id="PF00155">
    <property type="entry name" value="Aminotran_1_2"/>
    <property type="match status" value="1"/>
</dbReference>
<dbReference type="AlphaFoldDB" id="A0A1I5N446"/>
<dbReference type="EMBL" id="JACCKS010000007">
    <property type="protein sequence ID" value="NZA37991.1"/>
    <property type="molecule type" value="Genomic_DNA"/>
</dbReference>
<keyword evidence="8 9" id="KW-0368">Histidine biosynthesis</keyword>
<dbReference type="PANTHER" id="PTHR42885:SF2">
    <property type="entry name" value="HISTIDINOL-PHOSPHATE AMINOTRANSFERASE"/>
    <property type="match status" value="1"/>
</dbReference>
<dbReference type="InterPro" id="IPR015422">
    <property type="entry name" value="PyrdxlP-dep_Trfase_small"/>
</dbReference>